<organism evidence="2 3">
    <name type="scientific">Roseiconus nitratireducens</name>
    <dbReference type="NCBI Taxonomy" id="2605748"/>
    <lineage>
        <taxon>Bacteria</taxon>
        <taxon>Pseudomonadati</taxon>
        <taxon>Planctomycetota</taxon>
        <taxon>Planctomycetia</taxon>
        <taxon>Pirellulales</taxon>
        <taxon>Pirellulaceae</taxon>
        <taxon>Roseiconus</taxon>
    </lineage>
</organism>
<dbReference type="EMBL" id="VWOX01000008">
    <property type="protein sequence ID" value="KAA5542147.1"/>
    <property type="molecule type" value="Genomic_DNA"/>
</dbReference>
<evidence type="ECO:0000256" key="1">
    <source>
        <dbReference type="SAM" id="SignalP"/>
    </source>
</evidence>
<comment type="caution">
    <text evidence="2">The sequence shown here is derived from an EMBL/GenBank/DDBJ whole genome shotgun (WGS) entry which is preliminary data.</text>
</comment>
<sequence length="311" mass="34649">MRAAIFSILLLVSRSLHAADDPALVSQRLTNPPRPTMPAIDQQQAEEIELQRFKKQALQNVSIGGGAIFEFDDRTLNQSFLELSVGTGIPLGGFDSILGIEPRVRVDWIDAIDSLDVPESLYDFQCQFFYRRPIRQRLSFLTVVSPSYRSDLTTSEDAVRVFALALLNWECVPQRLTLSAGAVALGRADLPVLPAFGVVWTPTPRSKLDLRFPLARCCYRLAKDGGRSEIWAYASGGLGGNTWSVTRANGQPDELSLRDYRLLMGVERLVDGGGRCFAETGIALGRRLEYERDDQDIDFGDAFLIQAGWRY</sequence>
<feature type="signal peptide" evidence="1">
    <location>
        <begin position="1"/>
        <end position="18"/>
    </location>
</feature>
<gene>
    <name evidence="2" type="ORF">FYK55_15165</name>
</gene>
<protein>
    <recommendedName>
        <fullName evidence="4">Secreted protein</fullName>
    </recommendedName>
</protein>
<evidence type="ECO:0008006" key="4">
    <source>
        <dbReference type="Google" id="ProtNLM"/>
    </source>
</evidence>
<keyword evidence="1" id="KW-0732">Signal</keyword>
<dbReference type="RefSeq" id="WP_150077294.1">
    <property type="nucleotide sequence ID" value="NZ_VWOX01000008.1"/>
</dbReference>
<dbReference type="AlphaFoldDB" id="A0A5M6D3R5"/>
<accession>A0A5M6D3R5</accession>
<feature type="chain" id="PRO_5024313106" description="Secreted protein" evidence="1">
    <location>
        <begin position="19"/>
        <end position="311"/>
    </location>
</feature>
<dbReference type="Proteomes" id="UP000324479">
    <property type="component" value="Unassembled WGS sequence"/>
</dbReference>
<evidence type="ECO:0000313" key="2">
    <source>
        <dbReference type="EMBL" id="KAA5542147.1"/>
    </source>
</evidence>
<evidence type="ECO:0000313" key="3">
    <source>
        <dbReference type="Proteomes" id="UP000324479"/>
    </source>
</evidence>
<reference evidence="2 3" key="1">
    <citation type="submission" date="2019-08" db="EMBL/GenBank/DDBJ databases">
        <authorList>
            <person name="Dhanesh K."/>
            <person name="Kumar G."/>
            <person name="Sasikala C."/>
            <person name="Venkata Ramana C."/>
        </authorList>
    </citation>
    <scope>NUCLEOTIDE SEQUENCE [LARGE SCALE GENOMIC DNA]</scope>
    <source>
        <strain evidence="2 3">JC645</strain>
    </source>
</reference>
<proteinExistence type="predicted"/>
<name>A0A5M6D3R5_9BACT</name>
<keyword evidence="3" id="KW-1185">Reference proteome</keyword>